<feature type="region of interest" description="Disordered" evidence="2">
    <location>
        <begin position="22"/>
        <end position="43"/>
    </location>
</feature>
<proteinExistence type="inferred from homology"/>
<dbReference type="InterPro" id="IPR006015">
    <property type="entry name" value="Universal_stress_UspA"/>
</dbReference>
<dbReference type="PRINTS" id="PR01438">
    <property type="entry name" value="UNVRSLSTRESS"/>
</dbReference>
<dbReference type="Proteomes" id="UP001526426">
    <property type="component" value="Unassembled WGS sequence"/>
</dbReference>
<evidence type="ECO:0000256" key="1">
    <source>
        <dbReference type="ARBA" id="ARBA00008791"/>
    </source>
</evidence>
<dbReference type="RefSeq" id="WP_265265999.1">
    <property type="nucleotide sequence ID" value="NZ_JAIHOM010000109.1"/>
</dbReference>
<comment type="similarity">
    <text evidence="1">Belongs to the universal stress protein A family.</text>
</comment>
<dbReference type="Pfam" id="PF00582">
    <property type="entry name" value="Usp"/>
    <property type="match status" value="1"/>
</dbReference>
<organism evidence="4 5">
    <name type="scientific">Spirulina subsalsa FACHB-351</name>
    <dbReference type="NCBI Taxonomy" id="234711"/>
    <lineage>
        <taxon>Bacteria</taxon>
        <taxon>Bacillati</taxon>
        <taxon>Cyanobacteriota</taxon>
        <taxon>Cyanophyceae</taxon>
        <taxon>Spirulinales</taxon>
        <taxon>Spirulinaceae</taxon>
        <taxon>Spirulina</taxon>
    </lineage>
</organism>
<evidence type="ECO:0000256" key="2">
    <source>
        <dbReference type="SAM" id="MobiDB-lite"/>
    </source>
</evidence>
<dbReference type="PANTHER" id="PTHR46268">
    <property type="entry name" value="STRESS RESPONSE PROTEIN NHAX"/>
    <property type="match status" value="1"/>
</dbReference>
<dbReference type="SUPFAM" id="SSF52402">
    <property type="entry name" value="Adenine nucleotide alpha hydrolases-like"/>
    <property type="match status" value="1"/>
</dbReference>
<evidence type="ECO:0000259" key="3">
    <source>
        <dbReference type="Pfam" id="PF00582"/>
    </source>
</evidence>
<dbReference type="EMBL" id="JAIHOM010000109">
    <property type="protein sequence ID" value="MCW6038103.1"/>
    <property type="molecule type" value="Genomic_DNA"/>
</dbReference>
<dbReference type="Gene3D" id="3.40.50.620">
    <property type="entry name" value="HUPs"/>
    <property type="match status" value="1"/>
</dbReference>
<gene>
    <name evidence="4" type="ORF">K4A83_17760</name>
</gene>
<dbReference type="PANTHER" id="PTHR46268:SF8">
    <property type="entry name" value="UNIVERSAL STRESS PROTEIN SLL1388"/>
    <property type="match status" value="1"/>
</dbReference>
<reference evidence="4 5" key="1">
    <citation type="submission" date="2021-08" db="EMBL/GenBank/DDBJ databases">
        <title>Draft genome sequence of Spirulina subsalsa with high tolerance to salinity and hype-accumulation of phycocyanin.</title>
        <authorList>
            <person name="Pei H."/>
            <person name="Jiang L."/>
        </authorList>
    </citation>
    <scope>NUCLEOTIDE SEQUENCE [LARGE SCALE GENOMIC DNA]</scope>
    <source>
        <strain evidence="4 5">FACHB-351</strain>
    </source>
</reference>
<keyword evidence="5" id="KW-1185">Reference proteome</keyword>
<accession>A0ABT3L9C2</accession>
<evidence type="ECO:0000313" key="4">
    <source>
        <dbReference type="EMBL" id="MCW6038103.1"/>
    </source>
</evidence>
<protein>
    <submittedName>
        <fullName evidence="4">Universal stress protein</fullName>
    </submittedName>
</protein>
<dbReference type="InterPro" id="IPR006016">
    <property type="entry name" value="UspA"/>
</dbReference>
<feature type="domain" description="UspA" evidence="3">
    <location>
        <begin position="46"/>
        <end position="201"/>
    </location>
</feature>
<dbReference type="CDD" id="cd00293">
    <property type="entry name" value="USP-like"/>
    <property type="match status" value="1"/>
</dbReference>
<name>A0ABT3L9C2_9CYAN</name>
<evidence type="ECO:0000313" key="5">
    <source>
        <dbReference type="Proteomes" id="UP001526426"/>
    </source>
</evidence>
<dbReference type="InterPro" id="IPR014729">
    <property type="entry name" value="Rossmann-like_a/b/a_fold"/>
</dbReference>
<sequence length="207" mass="22589">MDNLANSTSNTVGEPVVEQAVDLGNESNPDPTPAPSPNANNSDNRFKKILVALGRGSSDGMVFERALTLAKAEGSHLMIFHCLTDPIPTTPNVLVAGSIGVYGGNYSPEVFQQLQTARQEEREKISHWLKGFYEQAGAEEVAAEFEYQEGEPGHKICQMAEHWQADLIVIGRRGRTGLSEILLGSVSQYVIHHAGCTVMAVQERRSR</sequence>
<comment type="caution">
    <text evidence="4">The sequence shown here is derived from an EMBL/GenBank/DDBJ whole genome shotgun (WGS) entry which is preliminary data.</text>
</comment>